<reference evidence="7" key="1">
    <citation type="journal article" date="2021" name="bioRxiv">
        <title>Whole Genome Assembly and Annotation of Northern Wild Rice, Zizania palustris L., Supports a Whole Genome Duplication in the Zizania Genus.</title>
        <authorList>
            <person name="Haas M."/>
            <person name="Kono T."/>
            <person name="Macchietto M."/>
            <person name="Millas R."/>
            <person name="McGilp L."/>
            <person name="Shao M."/>
            <person name="Duquette J."/>
            <person name="Hirsch C.N."/>
            <person name="Kimball J."/>
        </authorList>
    </citation>
    <scope>NUCLEOTIDE SEQUENCE</scope>
    <source>
        <tissue evidence="7">Fresh leaf tissue</tissue>
    </source>
</reference>
<evidence type="ECO:0000313" key="7">
    <source>
        <dbReference type="EMBL" id="KAG8055473.1"/>
    </source>
</evidence>
<feature type="compositionally biased region" description="Polar residues" evidence="4">
    <location>
        <begin position="356"/>
        <end position="367"/>
    </location>
</feature>
<feature type="compositionally biased region" description="Low complexity" evidence="4">
    <location>
        <begin position="391"/>
        <end position="403"/>
    </location>
</feature>
<feature type="region of interest" description="Disordered" evidence="4">
    <location>
        <begin position="435"/>
        <end position="471"/>
    </location>
</feature>
<evidence type="ECO:0000256" key="5">
    <source>
        <dbReference type="SAM" id="SignalP"/>
    </source>
</evidence>
<evidence type="ECO:0000259" key="6">
    <source>
        <dbReference type="Pfam" id="PF13178"/>
    </source>
</evidence>
<reference evidence="7" key="2">
    <citation type="submission" date="2021-02" db="EMBL/GenBank/DDBJ databases">
        <authorList>
            <person name="Kimball J.A."/>
            <person name="Haas M.W."/>
            <person name="Macchietto M."/>
            <person name="Kono T."/>
            <person name="Duquette J."/>
            <person name="Shao M."/>
        </authorList>
    </citation>
    <scope>NUCLEOTIDE SEQUENCE</scope>
    <source>
        <tissue evidence="7">Fresh leaf tissue</tissue>
    </source>
</reference>
<evidence type="ECO:0000313" key="8">
    <source>
        <dbReference type="Proteomes" id="UP000729402"/>
    </source>
</evidence>
<feature type="region of interest" description="Disordered" evidence="4">
    <location>
        <begin position="355"/>
        <end position="408"/>
    </location>
</feature>
<evidence type="ECO:0000256" key="2">
    <source>
        <dbReference type="ARBA" id="ARBA00024341"/>
    </source>
</evidence>
<comment type="subunit">
    <text evidence="3">Binds to multiple calmodulin (CaM) in the presence of Ca(2+) and CaM-like proteins.</text>
</comment>
<dbReference type="OrthoDB" id="1704267at2759"/>
<dbReference type="PANTHER" id="PTHR32295">
    <property type="entry name" value="IQ-DOMAIN 5-RELATED"/>
    <property type="match status" value="1"/>
</dbReference>
<dbReference type="Pfam" id="PF00612">
    <property type="entry name" value="IQ"/>
    <property type="match status" value="2"/>
</dbReference>
<dbReference type="AlphaFoldDB" id="A0A8J5VPR3"/>
<feature type="compositionally biased region" description="Basic and acidic residues" evidence="4">
    <location>
        <begin position="371"/>
        <end position="382"/>
    </location>
</feature>
<comment type="similarity">
    <text evidence="2">Belongs to the IQD family.</text>
</comment>
<dbReference type="Pfam" id="PF13178">
    <property type="entry name" value="DUF4005"/>
    <property type="match status" value="1"/>
</dbReference>
<dbReference type="EMBL" id="JAAALK010000288">
    <property type="protein sequence ID" value="KAG8055473.1"/>
    <property type="molecule type" value="Genomic_DNA"/>
</dbReference>
<keyword evidence="1" id="KW-0112">Calmodulin-binding</keyword>
<feature type="chain" id="PRO_5035151079" description="DUF4005 domain-containing protein" evidence="5">
    <location>
        <begin position="27"/>
        <end position="495"/>
    </location>
</feature>
<sequence length="495" mass="54368">MHAACPAEPPASRLVFFFCFLSSAEGSFISPGFHAQFAVPFSAGRPACYAIERNKKRALCGVPCSRLLLLCLSQKLSFLTFASSEVTTSTPPSLQRSSSRSCVQENRTSMGCVIRWLKKLTTGRRGQEGLKENDYAVSDWRDGAEKEKRRWSFVNHRRNNGVDGGRRPSEAADTATATAAAGAEAEAATAEPSQVRPCRCGEVEDAGARRVKAAVVIQKAYRGYLARKALCALRSLVKLQAVVRGYLVRKQAATTLRRLQVLVRLQACSRAAARASYRKSMEQERISVREIRLKTAPGHRRRLSDSADSSYERSPRIVEMDTCHLRSRSSRMSIRHSRYHSSADCLALATAPPSCSPLSIKQPSRMSIQGRHHERDPRDAKTAHSTPRFGAPPFSSSSPAKSADGALGMPRRLSHRDALVSPRYMAGTASSAARTWCQSAPRQRQGAEPPPMTSTSLTRSGSTTSSSHTHALNSGSCFEELIDETARDYYLDTLW</sequence>
<dbReference type="Proteomes" id="UP000729402">
    <property type="component" value="Unassembled WGS sequence"/>
</dbReference>
<evidence type="ECO:0000256" key="3">
    <source>
        <dbReference type="ARBA" id="ARBA00024378"/>
    </source>
</evidence>
<feature type="signal peptide" evidence="5">
    <location>
        <begin position="1"/>
        <end position="26"/>
    </location>
</feature>
<dbReference type="SMART" id="SM00015">
    <property type="entry name" value="IQ"/>
    <property type="match status" value="2"/>
</dbReference>
<gene>
    <name evidence="7" type="ORF">GUJ93_ZPchr0001g31884</name>
</gene>
<organism evidence="7 8">
    <name type="scientific">Zizania palustris</name>
    <name type="common">Northern wild rice</name>
    <dbReference type="NCBI Taxonomy" id="103762"/>
    <lineage>
        <taxon>Eukaryota</taxon>
        <taxon>Viridiplantae</taxon>
        <taxon>Streptophyta</taxon>
        <taxon>Embryophyta</taxon>
        <taxon>Tracheophyta</taxon>
        <taxon>Spermatophyta</taxon>
        <taxon>Magnoliopsida</taxon>
        <taxon>Liliopsida</taxon>
        <taxon>Poales</taxon>
        <taxon>Poaceae</taxon>
        <taxon>BOP clade</taxon>
        <taxon>Oryzoideae</taxon>
        <taxon>Oryzeae</taxon>
        <taxon>Zizaniinae</taxon>
        <taxon>Zizania</taxon>
    </lineage>
</organism>
<accession>A0A8J5VPR3</accession>
<dbReference type="CDD" id="cd23767">
    <property type="entry name" value="IQCD"/>
    <property type="match status" value="1"/>
</dbReference>
<evidence type="ECO:0000256" key="4">
    <source>
        <dbReference type="SAM" id="MobiDB-lite"/>
    </source>
</evidence>
<proteinExistence type="inferred from homology"/>
<keyword evidence="5" id="KW-0732">Signal</keyword>
<dbReference type="InterPro" id="IPR025064">
    <property type="entry name" value="DUF4005"/>
</dbReference>
<dbReference type="GO" id="GO:0005516">
    <property type="term" value="F:calmodulin binding"/>
    <property type="evidence" value="ECO:0007669"/>
    <property type="project" value="UniProtKB-KW"/>
</dbReference>
<comment type="caution">
    <text evidence="7">The sequence shown here is derived from an EMBL/GenBank/DDBJ whole genome shotgun (WGS) entry which is preliminary data.</text>
</comment>
<evidence type="ECO:0000256" key="1">
    <source>
        <dbReference type="ARBA" id="ARBA00022860"/>
    </source>
</evidence>
<protein>
    <recommendedName>
        <fullName evidence="6">DUF4005 domain-containing protein</fullName>
    </recommendedName>
</protein>
<keyword evidence="8" id="KW-1185">Reference proteome</keyword>
<dbReference type="PROSITE" id="PS50096">
    <property type="entry name" value="IQ"/>
    <property type="match status" value="2"/>
</dbReference>
<dbReference type="PANTHER" id="PTHR32295:SF254">
    <property type="entry name" value="OS01G0743100 PROTEIN"/>
    <property type="match status" value="1"/>
</dbReference>
<feature type="domain" description="DUF4005" evidence="6">
    <location>
        <begin position="383"/>
        <end position="474"/>
    </location>
</feature>
<name>A0A8J5VPR3_ZIZPA</name>
<dbReference type="InterPro" id="IPR000048">
    <property type="entry name" value="IQ_motif_EF-hand-BS"/>
</dbReference>
<feature type="compositionally biased region" description="Low complexity" evidence="4">
    <location>
        <begin position="453"/>
        <end position="469"/>
    </location>
</feature>